<evidence type="ECO:0000313" key="4">
    <source>
        <dbReference type="EMBL" id="RPF27871.1"/>
    </source>
</evidence>
<name>A0A3N5A864_9MICO</name>
<evidence type="ECO:0000256" key="2">
    <source>
        <dbReference type="SAM" id="MobiDB-lite"/>
    </source>
</evidence>
<dbReference type="Pfam" id="PF09587">
    <property type="entry name" value="PGA_cap"/>
    <property type="match status" value="1"/>
</dbReference>
<feature type="region of interest" description="Disordered" evidence="2">
    <location>
        <begin position="39"/>
        <end position="79"/>
    </location>
</feature>
<feature type="domain" description="Capsule synthesis protein CapA" evidence="3">
    <location>
        <begin position="87"/>
        <end position="343"/>
    </location>
</feature>
<evidence type="ECO:0000313" key="5">
    <source>
        <dbReference type="Proteomes" id="UP000280726"/>
    </source>
</evidence>
<evidence type="ECO:0000256" key="1">
    <source>
        <dbReference type="ARBA" id="ARBA00005662"/>
    </source>
</evidence>
<feature type="compositionally biased region" description="Low complexity" evidence="2">
    <location>
        <begin position="51"/>
        <end position="79"/>
    </location>
</feature>
<feature type="compositionally biased region" description="Pro residues" evidence="2">
    <location>
        <begin position="432"/>
        <end position="444"/>
    </location>
</feature>
<reference evidence="4 5" key="1">
    <citation type="submission" date="2018-11" db="EMBL/GenBank/DDBJ databases">
        <title>Sequencing the genomes of 1000 actinobacteria strains.</title>
        <authorList>
            <person name="Klenk H.-P."/>
        </authorList>
    </citation>
    <scope>NUCLEOTIDE SEQUENCE [LARGE SCALE GENOMIC DNA]</scope>
    <source>
        <strain evidence="4 5">DSM 14418</strain>
    </source>
</reference>
<accession>A0A3N5A864</accession>
<dbReference type="InterPro" id="IPR019079">
    <property type="entry name" value="Capsule_synth_CapA"/>
</dbReference>
<dbReference type="OrthoDB" id="9810718at2"/>
<gene>
    <name evidence="4" type="ORF">EDD32_2374</name>
</gene>
<sequence>MGFARHARQERPRRALPVAGALLGAGAVTAVLVATSALSGQQPDGAPPAPSSTAAATPSATPTVQGTAPAPAPTTAEPTTADPAVLTILSAGDVLPHAAVNRMAQRPDGTYDFAPLMAAARPWTEGADLALCSLEVPLAPPGEAVTAYPMFGAPSELVPGLESLGWDGCATATNHSMDRGTAGVFHTLDMLEAAGMGAVGTARTAEEAAEPQLYVLERAGREVVVAHLAATTLDNGLPAPPSSPWAVTTTAAGETGALVEQARAARAAGADLVVVSMHWGTEYVHAPIEEQLRIGDELAASGQVDLVLGNHSHVPQPLARLDGGPDGTGMWVAWSMGNFISNQDSACCTMETATGTMVTATVTAPPEGPARVTDLEWTAVTVDRAGGQRIHPLHELVAGSRPDGLSLAPETIAARAARVAEVMAEPERTDPPEPTGPEPEVLPR</sequence>
<dbReference type="InterPro" id="IPR029052">
    <property type="entry name" value="Metallo-depent_PP-like"/>
</dbReference>
<keyword evidence="5" id="KW-1185">Reference proteome</keyword>
<dbReference type="PANTHER" id="PTHR33393:SF13">
    <property type="entry name" value="PGA BIOSYNTHESIS PROTEIN CAPA"/>
    <property type="match status" value="1"/>
</dbReference>
<evidence type="ECO:0000259" key="3">
    <source>
        <dbReference type="SMART" id="SM00854"/>
    </source>
</evidence>
<feature type="region of interest" description="Disordered" evidence="2">
    <location>
        <begin position="422"/>
        <end position="444"/>
    </location>
</feature>
<dbReference type="SUPFAM" id="SSF56300">
    <property type="entry name" value="Metallo-dependent phosphatases"/>
    <property type="match status" value="1"/>
</dbReference>
<comment type="caution">
    <text evidence="4">The sequence shown here is derived from an EMBL/GenBank/DDBJ whole genome shotgun (WGS) entry which is preliminary data.</text>
</comment>
<organism evidence="4 5">
    <name type="scientific">Georgenia muralis</name>
    <dbReference type="NCBI Taxonomy" id="154117"/>
    <lineage>
        <taxon>Bacteria</taxon>
        <taxon>Bacillati</taxon>
        <taxon>Actinomycetota</taxon>
        <taxon>Actinomycetes</taxon>
        <taxon>Micrococcales</taxon>
        <taxon>Bogoriellaceae</taxon>
        <taxon>Georgenia</taxon>
    </lineage>
</organism>
<dbReference type="AlphaFoldDB" id="A0A3N5A864"/>
<proteinExistence type="inferred from homology"/>
<dbReference type="Proteomes" id="UP000280726">
    <property type="component" value="Unassembled WGS sequence"/>
</dbReference>
<dbReference type="RefSeq" id="WP_123917725.1">
    <property type="nucleotide sequence ID" value="NZ_RKRA01000001.1"/>
</dbReference>
<comment type="similarity">
    <text evidence="1">Belongs to the CapA family.</text>
</comment>
<dbReference type="Gene3D" id="3.60.21.10">
    <property type="match status" value="1"/>
</dbReference>
<dbReference type="PANTHER" id="PTHR33393">
    <property type="entry name" value="POLYGLUTAMINE SYNTHESIS ACCESSORY PROTEIN RV0574C-RELATED"/>
    <property type="match status" value="1"/>
</dbReference>
<protein>
    <submittedName>
        <fullName evidence="4">Poly-gamma-glutamate synthesis protein (Capsule biosynthesis protein)</fullName>
    </submittedName>
</protein>
<dbReference type="EMBL" id="RKRA01000001">
    <property type="protein sequence ID" value="RPF27871.1"/>
    <property type="molecule type" value="Genomic_DNA"/>
</dbReference>
<dbReference type="CDD" id="cd07381">
    <property type="entry name" value="MPP_CapA"/>
    <property type="match status" value="1"/>
</dbReference>
<dbReference type="InterPro" id="IPR052169">
    <property type="entry name" value="CW_Biosynth-Accessory"/>
</dbReference>
<dbReference type="SMART" id="SM00854">
    <property type="entry name" value="PGA_cap"/>
    <property type="match status" value="1"/>
</dbReference>